<dbReference type="AlphaFoldDB" id="A0A314Z886"/>
<dbReference type="EMBL" id="PJQY01000320">
    <property type="protein sequence ID" value="PQQ12961.1"/>
    <property type="molecule type" value="Genomic_DNA"/>
</dbReference>
<sequence>MNWGISHFMFCSWEIWKERCQALFKDLQPSPHLVLSRANSLLMEYSQAKDLATSAPAYEVVLPPECTGPRHSLLSSKLISMVHRRPSLVWVELEWSYEIIMDLLLAPLYSPVISLLRRNVKPMLQ</sequence>
<gene>
    <name evidence="1" type="ORF">Pyn_36625</name>
</gene>
<protein>
    <submittedName>
        <fullName evidence="1">Uncharacterized protein</fullName>
    </submittedName>
</protein>
<accession>A0A314Z886</accession>
<evidence type="ECO:0000313" key="2">
    <source>
        <dbReference type="Proteomes" id="UP000250321"/>
    </source>
</evidence>
<keyword evidence="2" id="KW-1185">Reference proteome</keyword>
<reference evidence="1 2" key="1">
    <citation type="submission" date="2018-02" db="EMBL/GenBank/DDBJ databases">
        <title>Draft genome of wild Prunus yedoensis var. nudiflora.</title>
        <authorList>
            <person name="Baek S."/>
            <person name="Kim J.-H."/>
            <person name="Choi K."/>
            <person name="Kim G.-B."/>
            <person name="Cho A."/>
            <person name="Jang H."/>
            <person name="Shin C.-H."/>
            <person name="Yu H.-J."/>
            <person name="Mun J.-H."/>
        </authorList>
    </citation>
    <scope>NUCLEOTIDE SEQUENCE [LARGE SCALE GENOMIC DNA]</scope>
    <source>
        <strain evidence="2">cv. Jeju island</strain>
        <tissue evidence="1">Leaf</tissue>
    </source>
</reference>
<evidence type="ECO:0000313" key="1">
    <source>
        <dbReference type="EMBL" id="PQQ12961.1"/>
    </source>
</evidence>
<organism evidence="1 2">
    <name type="scientific">Prunus yedoensis var. nudiflora</name>
    <dbReference type="NCBI Taxonomy" id="2094558"/>
    <lineage>
        <taxon>Eukaryota</taxon>
        <taxon>Viridiplantae</taxon>
        <taxon>Streptophyta</taxon>
        <taxon>Embryophyta</taxon>
        <taxon>Tracheophyta</taxon>
        <taxon>Spermatophyta</taxon>
        <taxon>Magnoliopsida</taxon>
        <taxon>eudicotyledons</taxon>
        <taxon>Gunneridae</taxon>
        <taxon>Pentapetalae</taxon>
        <taxon>rosids</taxon>
        <taxon>fabids</taxon>
        <taxon>Rosales</taxon>
        <taxon>Rosaceae</taxon>
        <taxon>Amygdaloideae</taxon>
        <taxon>Amygdaleae</taxon>
        <taxon>Prunus</taxon>
    </lineage>
</organism>
<proteinExistence type="predicted"/>
<name>A0A314Z886_PRUYE</name>
<dbReference type="Proteomes" id="UP000250321">
    <property type="component" value="Unassembled WGS sequence"/>
</dbReference>
<comment type="caution">
    <text evidence="1">The sequence shown here is derived from an EMBL/GenBank/DDBJ whole genome shotgun (WGS) entry which is preliminary data.</text>
</comment>